<dbReference type="Gene3D" id="1.10.10.10">
    <property type="entry name" value="Winged helix-like DNA-binding domain superfamily/Winged helix DNA-binding domain"/>
    <property type="match status" value="1"/>
</dbReference>
<protein>
    <submittedName>
        <fullName evidence="3">Winged helix-turn-helix transcriptional regulator</fullName>
    </submittedName>
</protein>
<comment type="caution">
    <text evidence="3">The sequence shown here is derived from an EMBL/GenBank/DDBJ whole genome shotgun (WGS) entry which is preliminary data.</text>
</comment>
<evidence type="ECO:0000256" key="1">
    <source>
        <dbReference type="SAM" id="MobiDB-lite"/>
    </source>
</evidence>
<dbReference type="InterPro" id="IPR000835">
    <property type="entry name" value="HTH_MarR-typ"/>
</dbReference>
<evidence type="ECO:0000259" key="2">
    <source>
        <dbReference type="SMART" id="SM00347"/>
    </source>
</evidence>
<feature type="compositionally biased region" description="Basic and acidic residues" evidence="1">
    <location>
        <begin position="1"/>
        <end position="12"/>
    </location>
</feature>
<name>A0A5C8UKZ0_9MICO</name>
<dbReference type="Pfam" id="PF12802">
    <property type="entry name" value="MarR_2"/>
    <property type="match status" value="1"/>
</dbReference>
<dbReference type="GO" id="GO:0006950">
    <property type="term" value="P:response to stress"/>
    <property type="evidence" value="ECO:0007669"/>
    <property type="project" value="TreeGrafter"/>
</dbReference>
<evidence type="ECO:0000313" key="3">
    <source>
        <dbReference type="EMBL" id="TXN28121.1"/>
    </source>
</evidence>
<proteinExistence type="predicted"/>
<dbReference type="Proteomes" id="UP000321379">
    <property type="component" value="Unassembled WGS sequence"/>
</dbReference>
<evidence type="ECO:0000313" key="4">
    <source>
        <dbReference type="Proteomes" id="UP000321379"/>
    </source>
</evidence>
<dbReference type="AlphaFoldDB" id="A0A5C8UKZ0"/>
<feature type="region of interest" description="Disordered" evidence="1">
    <location>
        <begin position="1"/>
        <end position="20"/>
    </location>
</feature>
<gene>
    <name evidence="3" type="ORF">FVP33_18435</name>
</gene>
<dbReference type="GO" id="GO:0003700">
    <property type="term" value="F:DNA-binding transcription factor activity"/>
    <property type="evidence" value="ECO:0007669"/>
    <property type="project" value="InterPro"/>
</dbReference>
<dbReference type="PANTHER" id="PTHR33164">
    <property type="entry name" value="TRANSCRIPTIONAL REGULATOR, MARR FAMILY"/>
    <property type="match status" value="1"/>
</dbReference>
<dbReference type="InterPro" id="IPR039422">
    <property type="entry name" value="MarR/SlyA-like"/>
</dbReference>
<feature type="domain" description="HTH marR-type" evidence="2">
    <location>
        <begin position="55"/>
        <end position="155"/>
    </location>
</feature>
<sequence>MSRVEEKRKSDSPVEPASLAPAISANTGGVALPDSGLIGAQLREILTLSTAFERHLGRALSVNDTDLAAMEHLISHGPLSPSELARHLTISTAATTIVIDRLVAVGHAHREAHPHDRRKIVVVPTPASVRATFEALMPLIGGVASVTNELSAEDRRTVTDFLASVVGVYRRALEPPV</sequence>
<reference evidence="3 4" key="1">
    <citation type="submission" date="2019-08" db="EMBL/GenBank/DDBJ databases">
        <title>Bacterial whole genome sequence for Glaciihabitans sp. CHu50b-6-2.</title>
        <authorList>
            <person name="Jin L."/>
        </authorList>
    </citation>
    <scope>NUCLEOTIDE SEQUENCE [LARGE SCALE GENOMIC DNA]</scope>
    <source>
        <strain evidence="3 4">CHu50b-6-2</strain>
    </source>
</reference>
<organism evidence="3 4">
    <name type="scientific">Lacisediminihabitans profunda</name>
    <dbReference type="NCBI Taxonomy" id="2594790"/>
    <lineage>
        <taxon>Bacteria</taxon>
        <taxon>Bacillati</taxon>
        <taxon>Actinomycetota</taxon>
        <taxon>Actinomycetes</taxon>
        <taxon>Micrococcales</taxon>
        <taxon>Microbacteriaceae</taxon>
        <taxon>Lacisediminihabitans</taxon>
    </lineage>
</organism>
<dbReference type="SUPFAM" id="SSF46785">
    <property type="entry name" value="Winged helix' DNA-binding domain"/>
    <property type="match status" value="1"/>
</dbReference>
<dbReference type="InterPro" id="IPR036390">
    <property type="entry name" value="WH_DNA-bd_sf"/>
</dbReference>
<dbReference type="EMBL" id="VRMG01000016">
    <property type="protein sequence ID" value="TXN28121.1"/>
    <property type="molecule type" value="Genomic_DNA"/>
</dbReference>
<accession>A0A5C8UKZ0</accession>
<dbReference type="InterPro" id="IPR036388">
    <property type="entry name" value="WH-like_DNA-bd_sf"/>
</dbReference>
<dbReference type="RefSeq" id="WP_147785162.1">
    <property type="nucleotide sequence ID" value="NZ_VRMG01000016.1"/>
</dbReference>
<keyword evidence="4" id="KW-1185">Reference proteome</keyword>
<dbReference type="PANTHER" id="PTHR33164:SF43">
    <property type="entry name" value="HTH-TYPE TRANSCRIPTIONAL REPRESSOR YETL"/>
    <property type="match status" value="1"/>
</dbReference>
<dbReference type="SMART" id="SM00347">
    <property type="entry name" value="HTH_MARR"/>
    <property type="match status" value="1"/>
</dbReference>